<name>A0A1J4KYE1_9EUKA</name>
<evidence type="ECO:0000256" key="1">
    <source>
        <dbReference type="SAM" id="Phobius"/>
    </source>
</evidence>
<keyword evidence="1" id="KW-0812">Transmembrane</keyword>
<evidence type="ECO:0000313" key="3">
    <source>
        <dbReference type="Proteomes" id="UP000179807"/>
    </source>
</evidence>
<keyword evidence="1" id="KW-0472">Membrane</keyword>
<keyword evidence="3" id="KW-1185">Reference proteome</keyword>
<feature type="transmembrane region" description="Helical" evidence="1">
    <location>
        <begin position="432"/>
        <end position="454"/>
    </location>
</feature>
<dbReference type="VEuPathDB" id="TrichDB:TRFO_13280"/>
<gene>
    <name evidence="2" type="ORF">TRFO_13280</name>
</gene>
<keyword evidence="1" id="KW-1133">Transmembrane helix</keyword>
<dbReference type="GeneID" id="94831851"/>
<evidence type="ECO:0008006" key="4">
    <source>
        <dbReference type="Google" id="ProtNLM"/>
    </source>
</evidence>
<feature type="transmembrane region" description="Helical" evidence="1">
    <location>
        <begin position="294"/>
        <end position="314"/>
    </location>
</feature>
<dbReference type="EMBL" id="MLAK01000123">
    <property type="protein sequence ID" value="OHT16275.1"/>
    <property type="molecule type" value="Genomic_DNA"/>
</dbReference>
<feature type="transmembrane region" description="Helical" evidence="1">
    <location>
        <begin position="357"/>
        <end position="382"/>
    </location>
</feature>
<proteinExistence type="predicted"/>
<dbReference type="InterPro" id="IPR039031">
    <property type="entry name" value="Mucolipin"/>
</dbReference>
<organism evidence="2 3">
    <name type="scientific">Tritrichomonas foetus</name>
    <dbReference type="NCBI Taxonomy" id="1144522"/>
    <lineage>
        <taxon>Eukaryota</taxon>
        <taxon>Metamonada</taxon>
        <taxon>Parabasalia</taxon>
        <taxon>Tritrichomonadida</taxon>
        <taxon>Tritrichomonadidae</taxon>
        <taxon>Tritrichomonas</taxon>
    </lineage>
</organism>
<dbReference type="OrthoDB" id="10264954at2759"/>
<reference evidence="2" key="1">
    <citation type="submission" date="2016-10" db="EMBL/GenBank/DDBJ databases">
        <authorList>
            <person name="Benchimol M."/>
            <person name="Almeida L.G."/>
            <person name="Vasconcelos A.T."/>
            <person name="Perreira-Neves A."/>
            <person name="Rosa I.A."/>
            <person name="Tasca T."/>
            <person name="Bogo M.R."/>
            <person name="de Souza W."/>
        </authorList>
    </citation>
    <scope>NUCLEOTIDE SEQUENCE [LARGE SCALE GENOMIC DNA]</scope>
    <source>
        <strain evidence="2">K</strain>
    </source>
</reference>
<dbReference type="GO" id="GO:0072345">
    <property type="term" value="F:NAADP-sensitive calcium-release channel activity"/>
    <property type="evidence" value="ECO:0007669"/>
    <property type="project" value="TreeGrafter"/>
</dbReference>
<comment type="caution">
    <text evidence="2">The sequence shown here is derived from an EMBL/GenBank/DDBJ whole genome shotgun (WGS) entry which is preliminary data.</text>
</comment>
<protein>
    <recommendedName>
        <fullName evidence="4">Polycystin cation channel PKD1/PKD2 domain-containing protein</fullName>
    </recommendedName>
</protein>
<feature type="transmembrane region" description="Helical" evidence="1">
    <location>
        <begin position="244"/>
        <end position="265"/>
    </location>
</feature>
<dbReference type="Proteomes" id="UP000179807">
    <property type="component" value="Unassembled WGS sequence"/>
</dbReference>
<dbReference type="PANTHER" id="PTHR12127">
    <property type="entry name" value="MUCOLIPIN"/>
    <property type="match status" value="1"/>
</dbReference>
<dbReference type="AlphaFoldDB" id="A0A1J4KYE1"/>
<feature type="transmembrane region" description="Helical" evidence="1">
    <location>
        <begin position="50"/>
        <end position="70"/>
    </location>
</feature>
<dbReference type="PANTHER" id="PTHR12127:SF7">
    <property type="entry name" value="SD02261P"/>
    <property type="match status" value="1"/>
</dbReference>
<evidence type="ECO:0000313" key="2">
    <source>
        <dbReference type="EMBL" id="OHT16275.1"/>
    </source>
</evidence>
<feature type="transmembrane region" description="Helical" evidence="1">
    <location>
        <begin position="326"/>
        <end position="345"/>
    </location>
</feature>
<accession>A0A1J4KYE1</accession>
<sequence length="494" mass="56807">MQSSSANITLAGLDDKKYGSLRFLSHFHGEQRKGTKPHHAFRNWSRFFQLPWFCFLDIAVFCLYFLFASYHQNSSISFAHAINHAITEYFLDDVEITEAPIGIPIGKGQIFFIDDFLSISDQTNIKFFNFSKRFPITYPILGSSNTKMSILLQNDTVEDFSLTEFDVPSILVYPYLDYFSTISISMVYHIQIESQIQDSRLALEITITFSKDPRTETIFMNLRHTRFQEKYSISASTILNMLNYSIPIIIMILNFIAIFTLFHNVKNLIKYTKIKAFDVGLKAKDMFKSKFDNWNIFAFISHFYSILASITYLIKGQDIEEEVPPVLYIMALATFLHSILLIRYLSLKESTILVINVLFKATIILLQFLLGCLPIFAGFWAFGICFFGHLSIEFASPMQCASYLFCVMHGDSILGFYDSTIIQNDYSVYLGFFYSSIWLAFALLLMFNVTISIVQDVLKDERAKLEEKHSGSGTNQRVNPLPADLHFTLNQSLI</sequence>
<dbReference type="GO" id="GO:0016020">
    <property type="term" value="C:membrane"/>
    <property type="evidence" value="ECO:0007669"/>
    <property type="project" value="TreeGrafter"/>
</dbReference>
<dbReference type="RefSeq" id="XP_068369411.1">
    <property type="nucleotide sequence ID" value="XM_068497147.1"/>
</dbReference>